<dbReference type="Gene3D" id="3.40.50.300">
    <property type="entry name" value="P-loop containing nucleotide triphosphate hydrolases"/>
    <property type="match status" value="2"/>
</dbReference>
<dbReference type="PROSITE" id="PS51194">
    <property type="entry name" value="HELICASE_CTER"/>
    <property type="match status" value="1"/>
</dbReference>
<dbReference type="InterPro" id="IPR014001">
    <property type="entry name" value="Helicase_ATP-bd"/>
</dbReference>
<dbReference type="Proteomes" id="UP000199527">
    <property type="component" value="Unassembled WGS sequence"/>
</dbReference>
<evidence type="ECO:0000259" key="9">
    <source>
        <dbReference type="PROSITE" id="PS51194"/>
    </source>
</evidence>
<dbReference type="PANTHER" id="PTHR47959">
    <property type="entry name" value="ATP-DEPENDENT RNA HELICASE RHLE-RELATED"/>
    <property type="match status" value="1"/>
</dbReference>
<dbReference type="PROSITE" id="PS51192">
    <property type="entry name" value="HELICASE_ATP_BIND_1"/>
    <property type="match status" value="1"/>
</dbReference>
<dbReference type="SMART" id="SM00490">
    <property type="entry name" value="HELICc"/>
    <property type="match status" value="1"/>
</dbReference>
<keyword evidence="1 6" id="KW-0547">Nucleotide-binding</keyword>
<keyword evidence="3 6" id="KW-0347">Helicase</keyword>
<name>A0A1G8VQJ9_9GAMM</name>
<evidence type="ECO:0000256" key="6">
    <source>
        <dbReference type="RuleBase" id="RU000492"/>
    </source>
</evidence>
<dbReference type="EMBL" id="FNEM01000011">
    <property type="protein sequence ID" value="SDJ67470.1"/>
    <property type="molecule type" value="Genomic_DNA"/>
</dbReference>
<dbReference type="Pfam" id="PF00271">
    <property type="entry name" value="Helicase_C"/>
    <property type="match status" value="1"/>
</dbReference>
<dbReference type="GO" id="GO:0016787">
    <property type="term" value="F:hydrolase activity"/>
    <property type="evidence" value="ECO:0007669"/>
    <property type="project" value="UniProtKB-KW"/>
</dbReference>
<accession>A0A1G8VQJ9</accession>
<dbReference type="Pfam" id="PF00270">
    <property type="entry name" value="DEAD"/>
    <property type="match status" value="1"/>
</dbReference>
<reference evidence="11" key="1">
    <citation type="submission" date="2016-10" db="EMBL/GenBank/DDBJ databases">
        <authorList>
            <person name="Varghese N."/>
            <person name="Submissions S."/>
        </authorList>
    </citation>
    <scope>NUCLEOTIDE SEQUENCE [LARGE SCALE GENOMIC DNA]</scope>
    <source>
        <strain evidence="11">DSM 23317</strain>
    </source>
</reference>
<dbReference type="InterPro" id="IPR000629">
    <property type="entry name" value="RNA-helicase_DEAD-box_CS"/>
</dbReference>
<feature type="region of interest" description="Disordered" evidence="7">
    <location>
        <begin position="387"/>
        <end position="417"/>
    </location>
</feature>
<dbReference type="OrthoDB" id="8520957at2"/>
<dbReference type="SUPFAM" id="SSF52540">
    <property type="entry name" value="P-loop containing nucleoside triphosphate hydrolases"/>
    <property type="match status" value="1"/>
</dbReference>
<dbReference type="CDD" id="cd18787">
    <property type="entry name" value="SF2_C_DEAD"/>
    <property type="match status" value="1"/>
</dbReference>
<gene>
    <name evidence="10" type="ORF">SAMN04488540_111108</name>
</gene>
<dbReference type="GO" id="GO:0005829">
    <property type="term" value="C:cytosol"/>
    <property type="evidence" value="ECO:0007669"/>
    <property type="project" value="TreeGrafter"/>
</dbReference>
<dbReference type="InterPro" id="IPR001650">
    <property type="entry name" value="Helicase_C-like"/>
</dbReference>
<proteinExistence type="inferred from homology"/>
<dbReference type="GO" id="GO:0003676">
    <property type="term" value="F:nucleic acid binding"/>
    <property type="evidence" value="ECO:0007669"/>
    <property type="project" value="InterPro"/>
</dbReference>
<dbReference type="SMART" id="SM00487">
    <property type="entry name" value="DEXDc"/>
    <property type="match status" value="1"/>
</dbReference>
<protein>
    <submittedName>
        <fullName evidence="10">Superfamily II DNA and RNA helicase</fullName>
    </submittedName>
</protein>
<dbReference type="RefSeq" id="WP_090366053.1">
    <property type="nucleotide sequence ID" value="NZ_FNEM01000011.1"/>
</dbReference>
<evidence type="ECO:0000256" key="5">
    <source>
        <dbReference type="ARBA" id="ARBA00038437"/>
    </source>
</evidence>
<sequence>MNFPLLGINDPFFHALQTLGYKGPTKVQAAVIPLIFNREDLRVQSKTGSGKTAAYALPILQRQSERPASAVRTVSTLILVPTRELASQVSVTMKQFARALPGELKVTAVYGGVKINPQMMALRGGADVVIATPGRLLDLVSSNALKLGKVDTLVLDEADKMVNADFKAELDAIIALLPRQRQTVMMSATFPPEVDLLCDALLNTPKTVEVYDTPIEQHEVEVRAIEVDRNRRNALLQSLIDHHKWHQVMVFVASKRTANNLASKLHKAGFDVDTLHGDMTQGARNRALADFRSGELQVLVATDLAARGIDIIDLPCVINYDLPRSVSDYTHRIGRTGRQGSTGTAISFLGVDDDHGFSVIEKKKGYTVKREQIAGFERLITTPADNVQGKAPVKGKRMSKKDKARAEAALRAKGNPG</sequence>
<feature type="compositionally biased region" description="Basic residues" evidence="7">
    <location>
        <begin position="393"/>
        <end position="403"/>
    </location>
</feature>
<organism evidence="10 11">
    <name type="scientific">Ferrimonas sediminum</name>
    <dbReference type="NCBI Taxonomy" id="718193"/>
    <lineage>
        <taxon>Bacteria</taxon>
        <taxon>Pseudomonadati</taxon>
        <taxon>Pseudomonadota</taxon>
        <taxon>Gammaproteobacteria</taxon>
        <taxon>Alteromonadales</taxon>
        <taxon>Ferrimonadaceae</taxon>
        <taxon>Ferrimonas</taxon>
    </lineage>
</organism>
<keyword evidence="4 6" id="KW-0067">ATP-binding</keyword>
<dbReference type="InterPro" id="IPR011545">
    <property type="entry name" value="DEAD/DEAH_box_helicase_dom"/>
</dbReference>
<dbReference type="InterPro" id="IPR044742">
    <property type="entry name" value="DEAD/DEAH_RhlB"/>
</dbReference>
<evidence type="ECO:0000313" key="11">
    <source>
        <dbReference type="Proteomes" id="UP000199527"/>
    </source>
</evidence>
<evidence type="ECO:0000256" key="7">
    <source>
        <dbReference type="SAM" id="MobiDB-lite"/>
    </source>
</evidence>
<evidence type="ECO:0000256" key="1">
    <source>
        <dbReference type="ARBA" id="ARBA00022741"/>
    </source>
</evidence>
<evidence type="ECO:0000313" key="10">
    <source>
        <dbReference type="EMBL" id="SDJ67470.1"/>
    </source>
</evidence>
<dbReference type="InterPro" id="IPR050079">
    <property type="entry name" value="DEAD_box_RNA_helicase"/>
</dbReference>
<keyword evidence="11" id="KW-1185">Reference proteome</keyword>
<dbReference type="CDD" id="cd00268">
    <property type="entry name" value="DEADc"/>
    <property type="match status" value="1"/>
</dbReference>
<keyword evidence="2 6" id="KW-0378">Hydrolase</keyword>
<comment type="similarity">
    <text evidence="5 6">Belongs to the DEAD box helicase family.</text>
</comment>
<dbReference type="AlphaFoldDB" id="A0A1G8VQJ9"/>
<evidence type="ECO:0000259" key="8">
    <source>
        <dbReference type="PROSITE" id="PS51192"/>
    </source>
</evidence>
<dbReference type="GO" id="GO:0003724">
    <property type="term" value="F:RNA helicase activity"/>
    <property type="evidence" value="ECO:0007669"/>
    <property type="project" value="TreeGrafter"/>
</dbReference>
<dbReference type="GO" id="GO:0005524">
    <property type="term" value="F:ATP binding"/>
    <property type="evidence" value="ECO:0007669"/>
    <property type="project" value="UniProtKB-KW"/>
</dbReference>
<evidence type="ECO:0000256" key="2">
    <source>
        <dbReference type="ARBA" id="ARBA00022801"/>
    </source>
</evidence>
<evidence type="ECO:0000256" key="3">
    <source>
        <dbReference type="ARBA" id="ARBA00022806"/>
    </source>
</evidence>
<evidence type="ECO:0000256" key="4">
    <source>
        <dbReference type="ARBA" id="ARBA00022840"/>
    </source>
</evidence>
<feature type="domain" description="Helicase C-terminal" evidence="9">
    <location>
        <begin position="234"/>
        <end position="384"/>
    </location>
</feature>
<dbReference type="InterPro" id="IPR027417">
    <property type="entry name" value="P-loop_NTPase"/>
</dbReference>
<feature type="domain" description="Helicase ATP-binding" evidence="8">
    <location>
        <begin position="32"/>
        <end position="208"/>
    </location>
</feature>
<dbReference type="PROSITE" id="PS00039">
    <property type="entry name" value="DEAD_ATP_HELICASE"/>
    <property type="match status" value="1"/>
</dbReference>
<dbReference type="PANTHER" id="PTHR47959:SF13">
    <property type="entry name" value="ATP-DEPENDENT RNA HELICASE RHLE"/>
    <property type="match status" value="1"/>
</dbReference>